<dbReference type="NCBIfam" id="TIGR00027">
    <property type="entry name" value="mthyl_TIGR00027"/>
    <property type="match status" value="1"/>
</dbReference>
<dbReference type="SUPFAM" id="SSF53335">
    <property type="entry name" value="S-adenosyl-L-methionine-dependent methyltransferases"/>
    <property type="match status" value="1"/>
</dbReference>
<dbReference type="GO" id="GO:0032259">
    <property type="term" value="P:methylation"/>
    <property type="evidence" value="ECO:0007669"/>
    <property type="project" value="UniProtKB-KW"/>
</dbReference>
<feature type="compositionally biased region" description="Gly residues" evidence="7">
    <location>
        <begin position="258"/>
        <end position="267"/>
    </location>
</feature>
<comment type="caution">
    <text evidence="8">The sequence shown here is derived from an EMBL/GenBank/DDBJ whole genome shotgun (WGS) entry which is preliminary data.</text>
</comment>
<dbReference type="PANTHER" id="PTHR43619">
    <property type="entry name" value="S-ADENOSYL-L-METHIONINE-DEPENDENT METHYLTRANSFERASE YKTD-RELATED"/>
    <property type="match status" value="1"/>
</dbReference>
<evidence type="ECO:0000256" key="6">
    <source>
        <dbReference type="RuleBase" id="RU362030"/>
    </source>
</evidence>
<keyword evidence="3 6" id="KW-0489">Methyltransferase</keyword>
<comment type="similarity">
    <text evidence="2 6">Belongs to the UPF0677 family.</text>
</comment>
<reference evidence="9" key="1">
    <citation type="journal article" date="2019" name="Int. J. Syst. Evol. Microbiol.">
        <title>The Global Catalogue of Microorganisms (GCM) 10K type strain sequencing project: providing services to taxonomists for standard genome sequencing and annotation.</title>
        <authorList>
            <consortium name="The Broad Institute Genomics Platform"/>
            <consortium name="The Broad Institute Genome Sequencing Center for Infectious Disease"/>
            <person name="Wu L."/>
            <person name="Ma J."/>
        </authorList>
    </citation>
    <scope>NUCLEOTIDE SEQUENCE [LARGE SCALE GENOMIC DNA]</scope>
    <source>
        <strain evidence="9">CCUG 54522</strain>
    </source>
</reference>
<sequence length="274" mass="29711">MREGEPSRTAFGAATYRAVHQDVDGGRIFRDPLAWQILGIDREATLAEPEATARPRLRVFIAARHRFAEDSLAAAVERGVAQVVVLGAGLDTFAYRNPFAGTRVFEVDFPATGVWKRERLADAGIEVPESVAYVGVDFETDDLVARLVEAGFDDAAPAFFVWLGVVPYLTEEAVTTTLRSIASVPGAEVVLDYTNPAHELRLTAQGDRADLIARVAEVGEPLSPGLEAEHLHAVLSDLGFTEVEDLDRPQIRERFLGRPGGTEGGGAHLLRARV</sequence>
<protein>
    <recommendedName>
        <fullName evidence="6">S-adenosyl-L-methionine-dependent methyltransferase</fullName>
        <ecNumber evidence="6">2.1.1.-</ecNumber>
    </recommendedName>
</protein>
<evidence type="ECO:0000313" key="9">
    <source>
        <dbReference type="Proteomes" id="UP001596135"/>
    </source>
</evidence>
<dbReference type="EMBL" id="JBHSRJ010000009">
    <property type="protein sequence ID" value="MFC6045673.1"/>
    <property type="molecule type" value="Genomic_DNA"/>
</dbReference>
<dbReference type="InterPro" id="IPR029063">
    <property type="entry name" value="SAM-dependent_MTases_sf"/>
</dbReference>
<dbReference type="EC" id="2.1.1.-" evidence="6"/>
<dbReference type="InterPro" id="IPR011610">
    <property type="entry name" value="SAM_mthyl_Trfase_ML2640-like"/>
</dbReference>
<keyword evidence="4" id="KW-0808">Transferase</keyword>
<feature type="region of interest" description="Disordered" evidence="7">
    <location>
        <begin position="255"/>
        <end position="274"/>
    </location>
</feature>
<evidence type="ECO:0000256" key="3">
    <source>
        <dbReference type="ARBA" id="ARBA00022603"/>
    </source>
</evidence>
<evidence type="ECO:0000313" key="8">
    <source>
        <dbReference type="EMBL" id="MFC6045673.1"/>
    </source>
</evidence>
<dbReference type="GO" id="GO:0008168">
    <property type="term" value="F:methyltransferase activity"/>
    <property type="evidence" value="ECO:0007669"/>
    <property type="project" value="UniProtKB-KW"/>
</dbReference>
<keyword evidence="5 6" id="KW-0949">S-adenosyl-L-methionine</keyword>
<gene>
    <name evidence="8" type="ORF">ACFPYL_21490</name>
</gene>
<comment type="function">
    <text evidence="1 6">Exhibits S-adenosyl-L-methionine-dependent methyltransferase activity.</text>
</comment>
<evidence type="ECO:0000256" key="2">
    <source>
        <dbReference type="ARBA" id="ARBA00008138"/>
    </source>
</evidence>
<evidence type="ECO:0000256" key="4">
    <source>
        <dbReference type="ARBA" id="ARBA00022679"/>
    </source>
</evidence>
<dbReference type="Proteomes" id="UP001596135">
    <property type="component" value="Unassembled WGS sequence"/>
</dbReference>
<evidence type="ECO:0000256" key="7">
    <source>
        <dbReference type="SAM" id="MobiDB-lite"/>
    </source>
</evidence>
<evidence type="ECO:0000256" key="5">
    <source>
        <dbReference type="ARBA" id="ARBA00022691"/>
    </source>
</evidence>
<evidence type="ECO:0000256" key="1">
    <source>
        <dbReference type="ARBA" id="ARBA00003907"/>
    </source>
</evidence>
<name>A0ABW1LPL0_9ACTN</name>
<dbReference type="Gene3D" id="3.40.50.150">
    <property type="entry name" value="Vaccinia Virus protein VP39"/>
    <property type="match status" value="1"/>
</dbReference>
<keyword evidence="9" id="KW-1185">Reference proteome</keyword>
<organism evidence="8 9">
    <name type="scientific">Nocardioides hankookensis</name>
    <dbReference type="NCBI Taxonomy" id="443157"/>
    <lineage>
        <taxon>Bacteria</taxon>
        <taxon>Bacillati</taxon>
        <taxon>Actinomycetota</taxon>
        <taxon>Actinomycetes</taxon>
        <taxon>Propionibacteriales</taxon>
        <taxon>Nocardioidaceae</taxon>
        <taxon>Nocardioides</taxon>
    </lineage>
</organism>
<dbReference type="PANTHER" id="PTHR43619:SF2">
    <property type="entry name" value="S-ADENOSYL-L-METHIONINE-DEPENDENT METHYLTRANSFERASES SUPERFAMILY PROTEIN"/>
    <property type="match status" value="1"/>
</dbReference>
<proteinExistence type="inferred from homology"/>
<accession>A0ABW1LPL0</accession>
<dbReference type="InterPro" id="IPR007213">
    <property type="entry name" value="Ppm1/Ppm2/Tcmp"/>
</dbReference>
<dbReference type="Pfam" id="PF04072">
    <property type="entry name" value="LCM"/>
    <property type="match status" value="1"/>
</dbReference>
<dbReference type="RefSeq" id="WP_379159300.1">
    <property type="nucleotide sequence ID" value="NZ_JBHSRJ010000009.1"/>
</dbReference>